<dbReference type="EMBL" id="JAPFQL010000012">
    <property type="protein sequence ID" value="MDC5696563.1"/>
    <property type="molecule type" value="Genomic_DNA"/>
</dbReference>
<keyword evidence="2" id="KW-1185">Reference proteome</keyword>
<reference evidence="1 2" key="1">
    <citation type="submission" date="2022-11" db="EMBL/GenBank/DDBJ databases">
        <title>Anaerobic phenanthrene biodegradation by a DNRA strain PheN6.</title>
        <authorList>
            <person name="Zhang Z."/>
        </authorList>
    </citation>
    <scope>NUCLEOTIDE SEQUENCE [LARGE SCALE GENOMIC DNA]</scope>
    <source>
        <strain evidence="1 2">PheN6</strain>
    </source>
</reference>
<dbReference type="RefSeq" id="WP_272461137.1">
    <property type="nucleotide sequence ID" value="NZ_JAPFQL010000012.1"/>
</dbReference>
<evidence type="ECO:0000313" key="2">
    <source>
        <dbReference type="Proteomes" id="UP001150259"/>
    </source>
</evidence>
<comment type="caution">
    <text evidence="1">The sequence shown here is derived from an EMBL/GenBank/DDBJ whole genome shotgun (WGS) entry which is preliminary data.</text>
</comment>
<gene>
    <name evidence="1" type="ORF">OO014_04775</name>
</gene>
<dbReference type="Gene3D" id="3.40.50.300">
    <property type="entry name" value="P-loop containing nucleotide triphosphate hydrolases"/>
    <property type="match status" value="1"/>
</dbReference>
<sequence>MAQLVMVEGLPGSGKSTTAEFLSGWLTERGQAVSFHPEGRTDHPVDFEQVAVLSTESLVGVVAAFPAQGEELMRSVESLEGSWLVRYGQHPTWPADLRARLAEHDAYDGAITPEAHRRVLGASWEAFGNQADQDETVYVFECVLVQNPLCALMARFDQPAEVIESHVSRLATAVARLNPVVVYLDAGEPTPALERAAAERPREWLDSVIEYHCGQGHGLANGLTGFDGYVEFMRRRRAVELDLLPRLGIPTLTVEVGAGDWAEHRARITAFLDQHLAPGEGLPLGA</sequence>
<dbReference type="SUPFAM" id="SSF52540">
    <property type="entry name" value="P-loop containing nucleoside triphosphate hydrolases"/>
    <property type="match status" value="2"/>
</dbReference>
<organism evidence="1 2">
    <name type="scientific">Intrasporangium calvum</name>
    <dbReference type="NCBI Taxonomy" id="53358"/>
    <lineage>
        <taxon>Bacteria</taxon>
        <taxon>Bacillati</taxon>
        <taxon>Actinomycetota</taxon>
        <taxon>Actinomycetes</taxon>
        <taxon>Micrococcales</taxon>
        <taxon>Intrasporangiaceae</taxon>
        <taxon>Intrasporangium</taxon>
    </lineage>
</organism>
<proteinExistence type="predicted"/>
<evidence type="ECO:0008006" key="3">
    <source>
        <dbReference type="Google" id="ProtNLM"/>
    </source>
</evidence>
<protein>
    <recommendedName>
        <fullName evidence="3">Thymidylate kinase</fullName>
    </recommendedName>
</protein>
<dbReference type="Proteomes" id="UP001150259">
    <property type="component" value="Unassembled WGS sequence"/>
</dbReference>
<evidence type="ECO:0000313" key="1">
    <source>
        <dbReference type="EMBL" id="MDC5696563.1"/>
    </source>
</evidence>
<accession>A0ABT5GE90</accession>
<name>A0ABT5GE90_9MICO</name>
<dbReference type="InterPro" id="IPR027417">
    <property type="entry name" value="P-loop_NTPase"/>
</dbReference>